<dbReference type="Pfam" id="PF25225">
    <property type="entry name" value="DUF7843"/>
    <property type="match status" value="1"/>
</dbReference>
<dbReference type="InterPro" id="IPR057162">
    <property type="entry name" value="DUF7840"/>
</dbReference>
<sequence>MSIHSVNQVAIKRLTGAIGWFVCLGLVIISSPQAAQNATVERFWQEAQRAELFHTPMWHKLVYYQPQGFGRGYSSDINSAGFFLSPQGEHDPAAELQALIAGVLAPVDGFQPEQHAQCRFPARFTWLQQQLDFSTVTLPTPACEDYAAWRVNEQIDSVSLIWANGYLGNPSSFYGHVLLKLNYASSDPDSILGTTVNFGVDLPNNETPAVFVWRGLVGKYNAVFAYSRFHQNSLLYGEMQQRDLWEYRLNFPQDKVDFIVAHTWELLGQEFVYYFASENCAYRTAQVLDLVLDEPLGNQIKPWTLPHDIFNNLMDQRLNGEPVVQAVRYIPAGQSRFTELYEALSKEQQRAVAQHIAAPVRNKPMITRPTDAEHIDVLDTLLEYYGFYYALHGTPEELSEVRRPLVQQRLAFAPSPPRQFLRDQQPPHAGQFPSLLQAAVFGNDVIGTGVTGRFRLSYFDHLAPAQGRLPFMHMAMFDLSVAATENDIWLKRFDLVHIEALNLSRTGQPGDGGLAWKVRLGAEQADLSCNDCLQGFAEGGLGKGLAMGSDSAVYSMFEGRINNGDKGPVSGTARLGAIVGVQSWWKLHLDAGYRYHVAADVDAEPMLAGRLRLGTGRRWDVVLSAEEHQAREMKVAFSAHW</sequence>
<feature type="domain" description="DUF7843" evidence="3">
    <location>
        <begin position="51"/>
        <end position="130"/>
    </location>
</feature>
<keyword evidence="5" id="KW-1185">Reference proteome</keyword>
<evidence type="ECO:0000259" key="3">
    <source>
        <dbReference type="Pfam" id="PF25225"/>
    </source>
</evidence>
<protein>
    <submittedName>
        <fullName evidence="4">DUF4105 domain-containing protein</fullName>
    </submittedName>
</protein>
<evidence type="ECO:0000313" key="5">
    <source>
        <dbReference type="Proteomes" id="UP001595617"/>
    </source>
</evidence>
<dbReference type="Pfam" id="PF25222">
    <property type="entry name" value="DUF7840"/>
    <property type="match status" value="1"/>
</dbReference>
<evidence type="ECO:0000259" key="1">
    <source>
        <dbReference type="Pfam" id="PF13387"/>
    </source>
</evidence>
<gene>
    <name evidence="4" type="ORF">ACFOOG_07765</name>
</gene>
<feature type="domain" description="Lnb N-terminal periplasmic" evidence="1">
    <location>
        <begin position="146"/>
        <end position="297"/>
    </location>
</feature>
<name>A0ABV7ZWW7_9GAMM</name>
<dbReference type="Pfam" id="PF13387">
    <property type="entry name" value="Lnb_N"/>
    <property type="match status" value="1"/>
</dbReference>
<evidence type="ECO:0000313" key="4">
    <source>
        <dbReference type="EMBL" id="MFC3852725.1"/>
    </source>
</evidence>
<dbReference type="EMBL" id="JBHRYR010000003">
    <property type="protein sequence ID" value="MFC3852725.1"/>
    <property type="molecule type" value="Genomic_DNA"/>
</dbReference>
<dbReference type="Proteomes" id="UP001595617">
    <property type="component" value="Unassembled WGS sequence"/>
</dbReference>
<feature type="domain" description="DUF7840" evidence="2">
    <location>
        <begin position="453"/>
        <end position="632"/>
    </location>
</feature>
<organism evidence="4 5">
    <name type="scientific">Saccharospirillum mangrovi</name>
    <dbReference type="NCBI Taxonomy" id="2161747"/>
    <lineage>
        <taxon>Bacteria</taxon>
        <taxon>Pseudomonadati</taxon>
        <taxon>Pseudomonadota</taxon>
        <taxon>Gammaproteobacteria</taxon>
        <taxon>Oceanospirillales</taxon>
        <taxon>Saccharospirillaceae</taxon>
        <taxon>Saccharospirillum</taxon>
    </lineage>
</organism>
<accession>A0ABV7ZWW7</accession>
<proteinExistence type="predicted"/>
<reference evidence="5" key="1">
    <citation type="journal article" date="2019" name="Int. J. Syst. Evol. Microbiol.">
        <title>The Global Catalogue of Microorganisms (GCM) 10K type strain sequencing project: providing services to taxonomists for standard genome sequencing and annotation.</title>
        <authorList>
            <consortium name="The Broad Institute Genomics Platform"/>
            <consortium name="The Broad Institute Genome Sequencing Center for Infectious Disease"/>
            <person name="Wu L."/>
            <person name="Ma J."/>
        </authorList>
    </citation>
    <scope>NUCLEOTIDE SEQUENCE [LARGE SCALE GENOMIC DNA]</scope>
    <source>
        <strain evidence="5">IBRC 10765</strain>
    </source>
</reference>
<dbReference type="InterPro" id="IPR025178">
    <property type="entry name" value="Lnb_N"/>
</dbReference>
<dbReference type="InterPro" id="IPR057165">
    <property type="entry name" value="DUF7843"/>
</dbReference>
<comment type="caution">
    <text evidence="4">The sequence shown here is derived from an EMBL/GenBank/DDBJ whole genome shotgun (WGS) entry which is preliminary data.</text>
</comment>
<dbReference type="RefSeq" id="WP_380695209.1">
    <property type="nucleotide sequence ID" value="NZ_JBHRYR010000003.1"/>
</dbReference>
<evidence type="ECO:0000259" key="2">
    <source>
        <dbReference type="Pfam" id="PF25222"/>
    </source>
</evidence>